<name>A0A9W9ITA2_9EURO</name>
<reference evidence="1" key="1">
    <citation type="submission" date="2022-11" db="EMBL/GenBank/DDBJ databases">
        <authorList>
            <person name="Petersen C."/>
        </authorList>
    </citation>
    <scope>NUCLEOTIDE SEQUENCE</scope>
    <source>
        <strain evidence="1">IBT 21917</strain>
    </source>
</reference>
<organism evidence="1 2">
    <name type="scientific">Penicillium capsulatum</name>
    <dbReference type="NCBI Taxonomy" id="69766"/>
    <lineage>
        <taxon>Eukaryota</taxon>
        <taxon>Fungi</taxon>
        <taxon>Dikarya</taxon>
        <taxon>Ascomycota</taxon>
        <taxon>Pezizomycotina</taxon>
        <taxon>Eurotiomycetes</taxon>
        <taxon>Eurotiomycetidae</taxon>
        <taxon>Eurotiales</taxon>
        <taxon>Aspergillaceae</taxon>
        <taxon>Penicillium</taxon>
    </lineage>
</organism>
<dbReference type="GO" id="GO:0000172">
    <property type="term" value="C:ribonuclease MRP complex"/>
    <property type="evidence" value="ECO:0007669"/>
    <property type="project" value="TreeGrafter"/>
</dbReference>
<dbReference type="GO" id="GO:0004526">
    <property type="term" value="F:ribonuclease P activity"/>
    <property type="evidence" value="ECO:0007669"/>
    <property type="project" value="TreeGrafter"/>
</dbReference>
<dbReference type="GO" id="GO:0001682">
    <property type="term" value="P:tRNA 5'-leader removal"/>
    <property type="evidence" value="ECO:0007669"/>
    <property type="project" value="InterPro"/>
</dbReference>
<reference evidence="1" key="2">
    <citation type="journal article" date="2023" name="IMA Fungus">
        <title>Comparative genomic study of the Penicillium genus elucidates a diverse pangenome and 15 lateral gene transfer events.</title>
        <authorList>
            <person name="Petersen C."/>
            <person name="Sorensen T."/>
            <person name="Nielsen M.R."/>
            <person name="Sondergaard T.E."/>
            <person name="Sorensen J.L."/>
            <person name="Fitzpatrick D.A."/>
            <person name="Frisvad J.C."/>
            <person name="Nielsen K.L."/>
        </authorList>
    </citation>
    <scope>NUCLEOTIDE SEQUENCE</scope>
    <source>
        <strain evidence="1">IBT 21917</strain>
    </source>
</reference>
<dbReference type="EMBL" id="JAPQKO010000001">
    <property type="protein sequence ID" value="KAJ5183632.1"/>
    <property type="molecule type" value="Genomic_DNA"/>
</dbReference>
<keyword evidence="2" id="KW-1185">Reference proteome</keyword>
<dbReference type="AlphaFoldDB" id="A0A9W9ITA2"/>
<dbReference type="GO" id="GO:0000447">
    <property type="term" value="P:endonucleolytic cleavage in ITS1 to separate SSU-rRNA from 5.8S rRNA and LSU-rRNA from tricistronic rRNA transcript (SSU-rRNA, 5.8S rRNA, LSU-rRNA)"/>
    <property type="evidence" value="ECO:0007669"/>
    <property type="project" value="TreeGrafter"/>
</dbReference>
<comment type="caution">
    <text evidence="1">The sequence shown here is derived from an EMBL/GenBank/DDBJ whole genome shotgun (WGS) entry which is preliminary data.</text>
</comment>
<dbReference type="GO" id="GO:0000171">
    <property type="term" value="F:ribonuclease MRP activity"/>
    <property type="evidence" value="ECO:0007669"/>
    <property type="project" value="TreeGrafter"/>
</dbReference>
<dbReference type="Pfam" id="PF08584">
    <property type="entry name" value="Ribonuc_P_40"/>
    <property type="match status" value="1"/>
</dbReference>
<dbReference type="OrthoDB" id="63112at2759"/>
<sequence>MVDFVDGASTREKCVTSVTELPAFVDPKQIPSKKQPFTAIANHPFVHTVEVILPENVLDDVQASLESNLNKPQCSRVFMYPLEILEHNFFNTYIKTGNILMISEGRPGSDTVFKLHEGVLSIEMGKEIYERTGLSGKPVRSGGRKHAKERFLVELNLRAPSMLHGKKQFERLERAFQNALNFSMAWLFCDLESSPSQDDATKPIQKHHPQPLDCAPLRTSYGQVQTPPLSGILSRDMPEAELQETLEEISEWIAMVQLGSPRVSTDHDVDPYLCRYSIPRSDESTPSNLINLKWHGLIPTKWTTQLFSVLLSRSQAIKYDAAPSWFVLAATALDKHPVEGKSGFTVAVVPGLWSQEQVAAENLEALKSSRRDSICWEFVGTASMGV</sequence>
<dbReference type="PANTHER" id="PTHR15396:SF1">
    <property type="entry name" value="RIBONUCLEASE P PROTEIN SUBUNIT P40"/>
    <property type="match status" value="1"/>
</dbReference>
<dbReference type="InterPro" id="IPR013893">
    <property type="entry name" value="RNase_P_Rpp40"/>
</dbReference>
<dbReference type="Proteomes" id="UP001146351">
    <property type="component" value="Unassembled WGS sequence"/>
</dbReference>
<protein>
    <submittedName>
        <fullName evidence="1">Uncharacterized protein</fullName>
    </submittedName>
</protein>
<dbReference type="PANTHER" id="PTHR15396">
    <property type="entry name" value="RIBONUCLEASE P PROTEIN SUBUNIT P40"/>
    <property type="match status" value="1"/>
</dbReference>
<dbReference type="GO" id="GO:0030681">
    <property type="term" value="C:multimeric ribonuclease P complex"/>
    <property type="evidence" value="ECO:0007669"/>
    <property type="project" value="TreeGrafter"/>
</dbReference>
<evidence type="ECO:0000313" key="1">
    <source>
        <dbReference type="EMBL" id="KAJ5183632.1"/>
    </source>
</evidence>
<accession>A0A9W9ITA2</accession>
<gene>
    <name evidence="1" type="ORF">N7492_001248</name>
</gene>
<proteinExistence type="predicted"/>
<evidence type="ECO:0000313" key="2">
    <source>
        <dbReference type="Proteomes" id="UP001146351"/>
    </source>
</evidence>